<dbReference type="InParanoid" id="A0A2P6NWH1"/>
<keyword evidence="1" id="KW-0472">Membrane</keyword>
<dbReference type="EMBL" id="MDYQ01000012">
    <property type="protein sequence ID" value="PRP88307.1"/>
    <property type="molecule type" value="Genomic_DNA"/>
</dbReference>
<organism evidence="3 4">
    <name type="scientific">Planoprotostelium fungivorum</name>
    <dbReference type="NCBI Taxonomy" id="1890364"/>
    <lineage>
        <taxon>Eukaryota</taxon>
        <taxon>Amoebozoa</taxon>
        <taxon>Evosea</taxon>
        <taxon>Variosea</taxon>
        <taxon>Cavosteliida</taxon>
        <taxon>Cavosteliaceae</taxon>
        <taxon>Planoprotostelium</taxon>
    </lineage>
</organism>
<proteinExistence type="predicted"/>
<comment type="caution">
    <text evidence="3">The sequence shown here is derived from an EMBL/GenBank/DDBJ whole genome shotgun (WGS) entry which is preliminary data.</text>
</comment>
<name>A0A2P6NWH1_9EUKA</name>
<dbReference type="Pfam" id="PF06724">
    <property type="entry name" value="DUF1206"/>
    <property type="match status" value="1"/>
</dbReference>
<keyword evidence="1" id="KW-1133">Transmembrane helix</keyword>
<dbReference type="InterPro" id="IPR009597">
    <property type="entry name" value="DUF1206"/>
</dbReference>
<feature type="transmembrane region" description="Helical" evidence="1">
    <location>
        <begin position="254"/>
        <end position="280"/>
    </location>
</feature>
<gene>
    <name evidence="3" type="ORF">PROFUN_03416</name>
</gene>
<feature type="transmembrane region" description="Helical" evidence="1">
    <location>
        <begin position="344"/>
        <end position="369"/>
    </location>
</feature>
<feature type="transmembrane region" description="Helical" evidence="1">
    <location>
        <begin position="212"/>
        <end position="233"/>
    </location>
</feature>
<accession>A0A2P6NWH1</accession>
<dbReference type="Proteomes" id="UP000241769">
    <property type="component" value="Unassembled WGS sequence"/>
</dbReference>
<dbReference type="OrthoDB" id="18869at2759"/>
<feature type="transmembrane region" description="Helical" evidence="1">
    <location>
        <begin position="173"/>
        <end position="192"/>
    </location>
</feature>
<sequence length="487" mass="54861">MTIHIVYLQEPSPWLKRERSVNEPATLAAGHLPLGSSFPRGPVITLTPSVHQHHALPIHALDIEIRTPKYNPFLVAASQCKMTLMHTDAAPSTMIRRVHTNLWTNNRTSLILSDLQFSPSSQKKNTYEKHHRQQATISHALRMTKNEKSWLPPIKKHTEKSDAVGVKLGRAGFIARGFVWACVGGVAISSAIDDAWGPQSQSGALDIVARFVGKGILIVATIGVLCYFCWRVFEFLYGIRVTRDDKGWKKIVNGYIVPLASACFYAAFAFSNIYTLAYGHRNESSFNLAGFLAPHRGGKILLSFIAVILASVAFSWAAQLIRGTIRNEFIDRRRVQRDPRGFKWALYTTGYLGIPGRIILFWLMAVLFFRCAWSKEVNNETGFGAALGQLKETREGRVLLIFDGVLLIIFGVWSMLNSRYKEFLPYRVHVFSDETAAKIQDRIEDGLGNRVGGRINHAIDRLRGEDHHREIKEDIDQQTERTALLPK</sequence>
<feature type="domain" description="DUF1206" evidence="2">
    <location>
        <begin position="353"/>
        <end position="420"/>
    </location>
</feature>
<keyword evidence="1" id="KW-0812">Transmembrane</keyword>
<feature type="transmembrane region" description="Helical" evidence="1">
    <location>
        <begin position="300"/>
        <end position="323"/>
    </location>
</feature>
<protein>
    <recommendedName>
        <fullName evidence="2">DUF1206 domain-containing protein</fullName>
    </recommendedName>
</protein>
<evidence type="ECO:0000259" key="2">
    <source>
        <dbReference type="Pfam" id="PF06724"/>
    </source>
</evidence>
<dbReference type="AlphaFoldDB" id="A0A2P6NWH1"/>
<reference evidence="3 4" key="1">
    <citation type="journal article" date="2018" name="Genome Biol. Evol.">
        <title>Multiple Roots of Fruiting Body Formation in Amoebozoa.</title>
        <authorList>
            <person name="Hillmann F."/>
            <person name="Forbes G."/>
            <person name="Novohradska S."/>
            <person name="Ferling I."/>
            <person name="Riege K."/>
            <person name="Groth M."/>
            <person name="Westermann M."/>
            <person name="Marz M."/>
            <person name="Spaller T."/>
            <person name="Winckler T."/>
            <person name="Schaap P."/>
            <person name="Glockner G."/>
        </authorList>
    </citation>
    <scope>NUCLEOTIDE SEQUENCE [LARGE SCALE GENOMIC DNA]</scope>
    <source>
        <strain evidence="3 4">Jena</strain>
    </source>
</reference>
<evidence type="ECO:0000256" key="1">
    <source>
        <dbReference type="SAM" id="Phobius"/>
    </source>
</evidence>
<evidence type="ECO:0000313" key="3">
    <source>
        <dbReference type="EMBL" id="PRP88307.1"/>
    </source>
</evidence>
<feature type="transmembrane region" description="Helical" evidence="1">
    <location>
        <begin position="398"/>
        <end position="416"/>
    </location>
</feature>
<keyword evidence="4" id="KW-1185">Reference proteome</keyword>
<evidence type="ECO:0000313" key="4">
    <source>
        <dbReference type="Proteomes" id="UP000241769"/>
    </source>
</evidence>